<dbReference type="AlphaFoldDB" id="A0A1I3JWF5"/>
<dbReference type="Proteomes" id="UP000199377">
    <property type="component" value="Unassembled WGS sequence"/>
</dbReference>
<proteinExistence type="predicted"/>
<evidence type="ECO:0000313" key="2">
    <source>
        <dbReference type="EMBL" id="SFI64609.1"/>
    </source>
</evidence>
<accession>A0A1I3JWF5</accession>
<dbReference type="OrthoDB" id="5489750at2"/>
<sequence length="222" mass="23710">MLQPMTPLARRLSALALVALVPLAAAAQETPAPRGWLLVGPLPEGETLNLRAEPSGDAPVVGALPEGALVVSAGERAVSSVPWLRIAQGELQGWAAERFLRPAPIRTLDDASFPVAGACGGFEPMWSLRWTEIEITYERLGEPAASRPVTRAIPAEGRLSALLEAGADPAERWLFRYEDEQCFEMPLDAPVWGRGTLVITEGGTTRWLTGCCRPAPEAIGAP</sequence>
<dbReference type="RefSeq" id="WP_092861893.1">
    <property type="nucleotide sequence ID" value="NZ_FOQH01000008.1"/>
</dbReference>
<keyword evidence="3" id="KW-1185">Reference proteome</keyword>
<feature type="chain" id="PRO_5011606811" evidence="1">
    <location>
        <begin position="28"/>
        <end position="222"/>
    </location>
</feature>
<protein>
    <submittedName>
        <fullName evidence="2">SH3 domain-containing protein</fullName>
    </submittedName>
</protein>
<name>A0A1I3JWF5_9RHOB</name>
<dbReference type="Gene3D" id="2.30.30.40">
    <property type="entry name" value="SH3 Domains"/>
    <property type="match status" value="1"/>
</dbReference>
<organism evidence="2 3">
    <name type="scientific">Albimonas pacifica</name>
    <dbReference type="NCBI Taxonomy" id="1114924"/>
    <lineage>
        <taxon>Bacteria</taxon>
        <taxon>Pseudomonadati</taxon>
        <taxon>Pseudomonadota</taxon>
        <taxon>Alphaproteobacteria</taxon>
        <taxon>Rhodobacterales</taxon>
        <taxon>Paracoccaceae</taxon>
        <taxon>Albimonas</taxon>
    </lineage>
</organism>
<gene>
    <name evidence="2" type="ORF">SAMN05216258_108190</name>
</gene>
<keyword evidence="1" id="KW-0732">Signal</keyword>
<dbReference type="EMBL" id="FOQH01000008">
    <property type="protein sequence ID" value="SFI64609.1"/>
    <property type="molecule type" value="Genomic_DNA"/>
</dbReference>
<dbReference type="STRING" id="1114924.SAMN05216258_108190"/>
<evidence type="ECO:0000256" key="1">
    <source>
        <dbReference type="SAM" id="SignalP"/>
    </source>
</evidence>
<reference evidence="2 3" key="1">
    <citation type="submission" date="2016-10" db="EMBL/GenBank/DDBJ databases">
        <authorList>
            <person name="de Groot N.N."/>
        </authorList>
    </citation>
    <scope>NUCLEOTIDE SEQUENCE [LARGE SCALE GENOMIC DNA]</scope>
    <source>
        <strain evidence="2 3">CGMCC 1.11030</strain>
    </source>
</reference>
<evidence type="ECO:0000313" key="3">
    <source>
        <dbReference type="Proteomes" id="UP000199377"/>
    </source>
</evidence>
<feature type="signal peptide" evidence="1">
    <location>
        <begin position="1"/>
        <end position="27"/>
    </location>
</feature>